<dbReference type="Proteomes" id="UP000614609">
    <property type="component" value="Unassembled WGS sequence"/>
</dbReference>
<feature type="region of interest" description="Disordered" evidence="1">
    <location>
        <begin position="16"/>
        <end position="42"/>
    </location>
</feature>
<feature type="compositionally biased region" description="Basic and acidic residues" evidence="1">
    <location>
        <begin position="17"/>
        <end position="37"/>
    </location>
</feature>
<sequence>MRTVRDADGDTYLLVKESAESSRVRDPETGAERHLPTDELESVGGVDPLEAAAAAVPEPTRRVFTVARSERALGLLCELHERGALPVRTVLSEYDLCESDVHGLFTEFRAAGLVAETEVYGERGYELTDEGEAGVGSLLDQSPDSA</sequence>
<dbReference type="Pfam" id="PF24037">
    <property type="entry name" value="DUF7346"/>
    <property type="match status" value="1"/>
</dbReference>
<evidence type="ECO:0000313" key="3">
    <source>
        <dbReference type="EMBL" id="MBP1955372.1"/>
    </source>
</evidence>
<reference evidence="2" key="2">
    <citation type="submission" date="2020-09" db="EMBL/GenBank/DDBJ databases">
        <authorList>
            <person name="Sun Q."/>
            <person name="Ohkuma M."/>
        </authorList>
    </citation>
    <scope>NUCLEOTIDE SEQUENCE</scope>
    <source>
        <strain evidence="2">JCM 16108</strain>
    </source>
</reference>
<organism evidence="2 4">
    <name type="scientific">Halarchaeum rubridurum</name>
    <dbReference type="NCBI Taxonomy" id="489911"/>
    <lineage>
        <taxon>Archaea</taxon>
        <taxon>Methanobacteriati</taxon>
        <taxon>Methanobacteriota</taxon>
        <taxon>Stenosarchaea group</taxon>
        <taxon>Halobacteria</taxon>
        <taxon>Halobacteriales</taxon>
        <taxon>Halobacteriaceae</taxon>
    </lineage>
</organism>
<evidence type="ECO:0000313" key="4">
    <source>
        <dbReference type="Proteomes" id="UP000614609"/>
    </source>
</evidence>
<proteinExistence type="predicted"/>
<accession>A0A830G234</accession>
<comment type="caution">
    <text evidence="2">The sequence shown here is derived from an EMBL/GenBank/DDBJ whole genome shotgun (WGS) entry which is preliminary data.</text>
</comment>
<keyword evidence="4" id="KW-1185">Reference proteome</keyword>
<evidence type="ECO:0000313" key="2">
    <source>
        <dbReference type="EMBL" id="GGM71849.1"/>
    </source>
</evidence>
<dbReference type="OrthoDB" id="201100at2157"/>
<dbReference type="InterPro" id="IPR055770">
    <property type="entry name" value="DUF7346"/>
</dbReference>
<protein>
    <submittedName>
        <fullName evidence="2">Uncharacterized protein</fullName>
    </submittedName>
</protein>
<dbReference type="EMBL" id="BMOO01000005">
    <property type="protein sequence ID" value="GGM71849.1"/>
    <property type="molecule type" value="Genomic_DNA"/>
</dbReference>
<dbReference type="AlphaFoldDB" id="A0A830G234"/>
<feature type="region of interest" description="Disordered" evidence="1">
    <location>
        <begin position="127"/>
        <end position="146"/>
    </location>
</feature>
<gene>
    <name evidence="2" type="ORF">GCM10009017_22250</name>
    <name evidence="3" type="ORF">J2752_002295</name>
</gene>
<reference evidence="3" key="3">
    <citation type="submission" date="2021-03" db="EMBL/GenBank/DDBJ databases">
        <title>Genomic Encyclopedia of Type Strains, Phase IV (KMG-IV): sequencing the most valuable type-strain genomes for metagenomic binning, comparative biology and taxonomic classification.</title>
        <authorList>
            <person name="Goeker M."/>
        </authorList>
    </citation>
    <scope>NUCLEOTIDE SEQUENCE</scope>
    <source>
        <strain evidence="3">DSM 22443</strain>
    </source>
</reference>
<name>A0A830G234_9EURY</name>
<reference evidence="2" key="1">
    <citation type="journal article" date="2014" name="Int. J. Syst. Evol. Microbiol.">
        <title>Complete genome sequence of Corynebacterium casei LMG S-19264T (=DSM 44701T), isolated from a smear-ripened cheese.</title>
        <authorList>
            <consortium name="US DOE Joint Genome Institute (JGI-PGF)"/>
            <person name="Walter F."/>
            <person name="Albersmeier A."/>
            <person name="Kalinowski J."/>
            <person name="Ruckert C."/>
        </authorList>
    </citation>
    <scope>NUCLEOTIDE SEQUENCE</scope>
    <source>
        <strain evidence="2">JCM 16108</strain>
    </source>
</reference>
<dbReference type="EMBL" id="JAGGKO010000004">
    <property type="protein sequence ID" value="MBP1955372.1"/>
    <property type="molecule type" value="Genomic_DNA"/>
</dbReference>
<dbReference type="Proteomes" id="UP000765891">
    <property type="component" value="Unassembled WGS sequence"/>
</dbReference>
<dbReference type="RefSeq" id="WP_188872688.1">
    <property type="nucleotide sequence ID" value="NZ_BMOO01000005.1"/>
</dbReference>
<evidence type="ECO:0000256" key="1">
    <source>
        <dbReference type="SAM" id="MobiDB-lite"/>
    </source>
</evidence>